<dbReference type="PRINTS" id="PR00344">
    <property type="entry name" value="BCTRLSENSOR"/>
</dbReference>
<evidence type="ECO:0000256" key="6">
    <source>
        <dbReference type="ARBA" id="ARBA00022679"/>
    </source>
</evidence>
<dbReference type="Pfam" id="PF02518">
    <property type="entry name" value="HATPase_c"/>
    <property type="match status" value="1"/>
</dbReference>
<dbReference type="SUPFAM" id="SSF55874">
    <property type="entry name" value="ATPase domain of HSP90 chaperone/DNA topoisomerase II/histidine kinase"/>
    <property type="match status" value="1"/>
</dbReference>
<evidence type="ECO:0000313" key="17">
    <source>
        <dbReference type="Proteomes" id="UP000530234"/>
    </source>
</evidence>
<keyword evidence="6" id="KW-0808">Transferase</keyword>
<evidence type="ECO:0000256" key="8">
    <source>
        <dbReference type="ARBA" id="ARBA00022741"/>
    </source>
</evidence>
<gene>
    <name evidence="16" type="ORF">FOE67_00065</name>
</gene>
<dbReference type="GO" id="GO:0006355">
    <property type="term" value="P:regulation of DNA-templated transcription"/>
    <property type="evidence" value="ECO:0007669"/>
    <property type="project" value="InterPro"/>
</dbReference>
<dbReference type="GO" id="GO:0005886">
    <property type="term" value="C:plasma membrane"/>
    <property type="evidence" value="ECO:0007669"/>
    <property type="project" value="UniProtKB-SubCell"/>
</dbReference>
<keyword evidence="5" id="KW-0597">Phosphoprotein</keyword>
<evidence type="ECO:0000313" key="16">
    <source>
        <dbReference type="EMBL" id="MBB0227949.1"/>
    </source>
</evidence>
<dbReference type="SMART" id="SM00091">
    <property type="entry name" value="PAS"/>
    <property type="match status" value="1"/>
</dbReference>
<dbReference type="Gene3D" id="3.30.450.20">
    <property type="entry name" value="PAS domain"/>
    <property type="match status" value="2"/>
</dbReference>
<dbReference type="Gene3D" id="1.10.287.130">
    <property type="match status" value="1"/>
</dbReference>
<dbReference type="InterPro" id="IPR000014">
    <property type="entry name" value="PAS"/>
</dbReference>
<keyword evidence="11 14" id="KW-1133">Transmembrane helix</keyword>
<dbReference type="InterPro" id="IPR004358">
    <property type="entry name" value="Sig_transdc_His_kin-like_C"/>
</dbReference>
<evidence type="ECO:0000256" key="5">
    <source>
        <dbReference type="ARBA" id="ARBA00022553"/>
    </source>
</evidence>
<reference evidence="17" key="1">
    <citation type="submission" date="2019-10" db="EMBL/GenBank/DDBJ databases">
        <title>Streptomyces sp. nov., a novel actinobacterium isolated from alkaline environment.</title>
        <authorList>
            <person name="Golinska P."/>
        </authorList>
    </citation>
    <scope>NUCLEOTIDE SEQUENCE [LARGE SCALE GENOMIC DNA]</scope>
    <source>
        <strain evidence="17">DSM 42108</strain>
    </source>
</reference>
<dbReference type="InterPro" id="IPR052162">
    <property type="entry name" value="Sensor_kinase/Photoreceptor"/>
</dbReference>
<evidence type="ECO:0000256" key="13">
    <source>
        <dbReference type="ARBA" id="ARBA00023136"/>
    </source>
</evidence>
<keyword evidence="7 14" id="KW-0812">Transmembrane</keyword>
<evidence type="ECO:0000256" key="7">
    <source>
        <dbReference type="ARBA" id="ARBA00022692"/>
    </source>
</evidence>
<proteinExistence type="predicted"/>
<keyword evidence="17" id="KW-1185">Reference proteome</keyword>
<dbReference type="InterPro" id="IPR003594">
    <property type="entry name" value="HATPase_dom"/>
</dbReference>
<feature type="domain" description="Histidine kinase" evidence="15">
    <location>
        <begin position="344"/>
        <end position="534"/>
    </location>
</feature>
<accession>A0A7W3XUQ9</accession>
<dbReference type="SUPFAM" id="SSF103190">
    <property type="entry name" value="Sensory domain-like"/>
    <property type="match status" value="1"/>
</dbReference>
<dbReference type="SUPFAM" id="SSF55785">
    <property type="entry name" value="PYP-like sensor domain (PAS domain)"/>
    <property type="match status" value="1"/>
</dbReference>
<evidence type="ECO:0000256" key="10">
    <source>
        <dbReference type="ARBA" id="ARBA00022840"/>
    </source>
</evidence>
<dbReference type="GO" id="GO:0000155">
    <property type="term" value="F:phosphorelay sensor kinase activity"/>
    <property type="evidence" value="ECO:0007669"/>
    <property type="project" value="InterPro"/>
</dbReference>
<evidence type="ECO:0000256" key="1">
    <source>
        <dbReference type="ARBA" id="ARBA00000085"/>
    </source>
</evidence>
<evidence type="ECO:0000256" key="11">
    <source>
        <dbReference type="ARBA" id="ARBA00022989"/>
    </source>
</evidence>
<dbReference type="InterPro" id="IPR035965">
    <property type="entry name" value="PAS-like_dom_sf"/>
</dbReference>
<keyword evidence="9" id="KW-0418">Kinase</keyword>
<evidence type="ECO:0000256" key="2">
    <source>
        <dbReference type="ARBA" id="ARBA00004651"/>
    </source>
</evidence>
<dbReference type="InterPro" id="IPR005467">
    <property type="entry name" value="His_kinase_dom"/>
</dbReference>
<keyword evidence="12" id="KW-0902">Two-component regulatory system</keyword>
<dbReference type="InterPro" id="IPR029151">
    <property type="entry name" value="Sensor-like_sf"/>
</dbReference>
<protein>
    <recommendedName>
        <fullName evidence="3">histidine kinase</fullName>
        <ecNumber evidence="3">2.7.13.3</ecNumber>
    </recommendedName>
</protein>
<keyword evidence="10" id="KW-0067">ATP-binding</keyword>
<dbReference type="CDD" id="cd18773">
    <property type="entry name" value="PDC1_HK_sensor"/>
    <property type="match status" value="1"/>
</dbReference>
<dbReference type="PANTHER" id="PTHR43304:SF1">
    <property type="entry name" value="PAC DOMAIN-CONTAINING PROTEIN"/>
    <property type="match status" value="1"/>
</dbReference>
<sequence>MRNHRASRPGRRLALSRLSLTGQFLALQLGLIVIVLGVIAAVSVARADAEFRRTESRRLLSVAETVASQDAVRVGLGDPGRQGILQPTAEAARSVSGASSVEITGTDRRVLTSAHPPAIGRELPLGDSRVFEGRSWTGVVTDGGRTSVVAHVPVFSAEGRLLGAVGVGREHPGLGDRIAAATPHLLLYLGLAGVLGTIGSFLLARRIKKQTLGLEPEEITSLVEHREAMLHGIKEGVVGLDRHHRITLANDTARQLLRLPADAAGRTLEDLAVEPRLYDVLTGRATGRDQLVIAGERMLTLNRMPLITRDRSIGSVTTMRDLTELAALQHQLETTRSATNTLRAQAHEFSNQLHVIAGLIELGEYPEVSRYVRGISGTRTRRTSEVISKVADPSLAALLIAKASLAAEQGAVLRLTGDSALGPLPETLAADLVTVTGNLVDNALDAVRGAGPGGRVEVRLADDSTAVRLEVTDSGPGVAPELAEEVFRHGFTTKAADDVSRGLGLAITRMICTRRGGHVTVEGPRFRAEIPRTRAEHAEEVTTP</sequence>
<comment type="subcellular location">
    <subcellularLocation>
        <location evidence="2">Cell membrane</location>
        <topology evidence="2">Multi-pass membrane protein</topology>
    </subcellularLocation>
</comment>
<dbReference type="Pfam" id="PF14689">
    <property type="entry name" value="SPOB_a"/>
    <property type="match status" value="1"/>
</dbReference>
<evidence type="ECO:0000256" key="12">
    <source>
        <dbReference type="ARBA" id="ARBA00023012"/>
    </source>
</evidence>
<dbReference type="PANTHER" id="PTHR43304">
    <property type="entry name" value="PHYTOCHROME-LIKE PROTEIN CPH1"/>
    <property type="match status" value="1"/>
</dbReference>
<feature type="transmembrane region" description="Helical" evidence="14">
    <location>
        <begin position="185"/>
        <end position="204"/>
    </location>
</feature>
<comment type="catalytic activity">
    <reaction evidence="1">
        <text>ATP + protein L-histidine = ADP + protein N-phospho-L-histidine.</text>
        <dbReference type="EC" id="2.7.13.3"/>
    </reaction>
</comment>
<dbReference type="EC" id="2.7.13.3" evidence="3"/>
<dbReference type="PROSITE" id="PS50109">
    <property type="entry name" value="HIS_KIN"/>
    <property type="match status" value="1"/>
</dbReference>
<comment type="caution">
    <text evidence="16">The sequence shown here is derived from an EMBL/GenBank/DDBJ whole genome shotgun (WGS) entry which is preliminary data.</text>
</comment>
<evidence type="ECO:0000256" key="9">
    <source>
        <dbReference type="ARBA" id="ARBA00022777"/>
    </source>
</evidence>
<dbReference type="InterPro" id="IPR013767">
    <property type="entry name" value="PAS_fold"/>
</dbReference>
<dbReference type="AlphaFoldDB" id="A0A7W3XUQ9"/>
<keyword evidence="8" id="KW-0547">Nucleotide-binding</keyword>
<dbReference type="InterPro" id="IPR039506">
    <property type="entry name" value="SPOB_a"/>
</dbReference>
<dbReference type="Gene3D" id="3.30.565.10">
    <property type="entry name" value="Histidine kinase-like ATPase, C-terminal domain"/>
    <property type="match status" value="1"/>
</dbReference>
<dbReference type="GO" id="GO:0005524">
    <property type="term" value="F:ATP binding"/>
    <property type="evidence" value="ECO:0007669"/>
    <property type="project" value="UniProtKB-KW"/>
</dbReference>
<organism evidence="16 17">
    <name type="scientific">Streptomyces calidiresistens</name>
    <dbReference type="NCBI Taxonomy" id="1485586"/>
    <lineage>
        <taxon>Bacteria</taxon>
        <taxon>Bacillati</taxon>
        <taxon>Actinomycetota</taxon>
        <taxon>Actinomycetes</taxon>
        <taxon>Kitasatosporales</taxon>
        <taxon>Streptomycetaceae</taxon>
        <taxon>Streptomyces</taxon>
    </lineage>
</organism>
<dbReference type="Pfam" id="PF17203">
    <property type="entry name" value="sCache_3_2"/>
    <property type="match status" value="1"/>
</dbReference>
<evidence type="ECO:0000256" key="4">
    <source>
        <dbReference type="ARBA" id="ARBA00022475"/>
    </source>
</evidence>
<dbReference type="InterPro" id="IPR033463">
    <property type="entry name" value="sCache_3"/>
</dbReference>
<evidence type="ECO:0000256" key="3">
    <source>
        <dbReference type="ARBA" id="ARBA00012438"/>
    </source>
</evidence>
<dbReference type="Proteomes" id="UP000530234">
    <property type="component" value="Unassembled WGS sequence"/>
</dbReference>
<name>A0A7W3XUQ9_9ACTN</name>
<dbReference type="EMBL" id="VKHS01000001">
    <property type="protein sequence ID" value="MBB0227949.1"/>
    <property type="molecule type" value="Genomic_DNA"/>
</dbReference>
<keyword evidence="4" id="KW-1003">Cell membrane</keyword>
<dbReference type="InterPro" id="IPR036890">
    <property type="entry name" value="HATPase_C_sf"/>
</dbReference>
<dbReference type="Pfam" id="PF00989">
    <property type="entry name" value="PAS"/>
    <property type="match status" value="1"/>
</dbReference>
<dbReference type="SMART" id="SM00387">
    <property type="entry name" value="HATPase_c"/>
    <property type="match status" value="1"/>
</dbReference>
<evidence type="ECO:0000259" key="15">
    <source>
        <dbReference type="PROSITE" id="PS50109"/>
    </source>
</evidence>
<dbReference type="RefSeq" id="WP_182659659.1">
    <property type="nucleotide sequence ID" value="NZ_VKHS01000001.1"/>
</dbReference>
<evidence type="ECO:0000256" key="14">
    <source>
        <dbReference type="SAM" id="Phobius"/>
    </source>
</evidence>
<dbReference type="InterPro" id="IPR016120">
    <property type="entry name" value="Sig_transdc_His_kin_SpoOB"/>
</dbReference>
<dbReference type="SUPFAM" id="SSF55890">
    <property type="entry name" value="Sporulation response regulatory protein Spo0B"/>
    <property type="match status" value="1"/>
</dbReference>
<keyword evidence="13 14" id="KW-0472">Membrane</keyword>